<keyword evidence="2" id="KW-1185">Reference proteome</keyword>
<reference evidence="2" key="1">
    <citation type="journal article" date="2019" name="Int. J. Syst. Evol. Microbiol.">
        <title>The Global Catalogue of Microorganisms (GCM) 10K type strain sequencing project: providing services to taxonomists for standard genome sequencing and annotation.</title>
        <authorList>
            <consortium name="The Broad Institute Genomics Platform"/>
            <consortium name="The Broad Institute Genome Sequencing Center for Infectious Disease"/>
            <person name="Wu L."/>
            <person name="Ma J."/>
        </authorList>
    </citation>
    <scope>NUCLEOTIDE SEQUENCE [LARGE SCALE GENOMIC DNA]</scope>
    <source>
        <strain evidence="2">CGMCC 1.12376</strain>
    </source>
</reference>
<organism evidence="1 2">
    <name type="scientific">Oceanobacillus luteolus</name>
    <dbReference type="NCBI Taxonomy" id="1274358"/>
    <lineage>
        <taxon>Bacteria</taxon>
        <taxon>Bacillati</taxon>
        <taxon>Bacillota</taxon>
        <taxon>Bacilli</taxon>
        <taxon>Bacillales</taxon>
        <taxon>Bacillaceae</taxon>
        <taxon>Oceanobacillus</taxon>
    </lineage>
</organism>
<comment type="caution">
    <text evidence="1">The sequence shown here is derived from an EMBL/GenBank/DDBJ whole genome shotgun (WGS) entry which is preliminary data.</text>
</comment>
<dbReference type="SUPFAM" id="SSF46955">
    <property type="entry name" value="Putative DNA-binding domain"/>
    <property type="match status" value="1"/>
</dbReference>
<dbReference type="InterPro" id="IPR009061">
    <property type="entry name" value="DNA-bd_dom_put_sf"/>
</dbReference>
<protein>
    <submittedName>
        <fullName evidence="1">Helix-turn-helix domain-containing protein</fullName>
    </submittedName>
</protein>
<dbReference type="EMBL" id="JBHUDE010000160">
    <property type="protein sequence ID" value="MFD1609578.1"/>
    <property type="molecule type" value="Genomic_DNA"/>
</dbReference>
<sequence length="94" mass="11002">MQMNVPIQLSNDFIASYEKALLEMTQQVVEKVQLDSDYKPYMNKKEAAQYIGVSFNTFQKLEKMGLPIIEIDGIRLVRKQDIDDFLDEHKNTMK</sequence>
<proteinExistence type="predicted"/>
<evidence type="ECO:0000313" key="1">
    <source>
        <dbReference type="EMBL" id="MFD1609578.1"/>
    </source>
</evidence>
<gene>
    <name evidence="1" type="ORF">ACFSBH_18325</name>
</gene>
<name>A0ABW4HV92_9BACI</name>
<evidence type="ECO:0000313" key="2">
    <source>
        <dbReference type="Proteomes" id="UP001597221"/>
    </source>
</evidence>
<accession>A0ABW4HV92</accession>
<dbReference type="Proteomes" id="UP001597221">
    <property type="component" value="Unassembled WGS sequence"/>
</dbReference>
<dbReference type="RefSeq" id="WP_251514706.1">
    <property type="nucleotide sequence ID" value="NZ_JAMBON010000020.1"/>
</dbReference>